<dbReference type="InterPro" id="IPR002104">
    <property type="entry name" value="Integrase_catalytic"/>
</dbReference>
<gene>
    <name evidence="4" type="ORF">H4684_003130</name>
</gene>
<feature type="domain" description="Tyr recombinase" evidence="3">
    <location>
        <begin position="205"/>
        <end position="429"/>
    </location>
</feature>
<feature type="coiled-coil region" evidence="2">
    <location>
        <begin position="440"/>
        <end position="467"/>
    </location>
</feature>
<keyword evidence="1" id="KW-0233">DNA recombination</keyword>
<dbReference type="EMBL" id="JADBGG010000027">
    <property type="protein sequence ID" value="MBE1426464.1"/>
    <property type="molecule type" value="Genomic_DNA"/>
</dbReference>
<keyword evidence="5" id="KW-1185">Reference proteome</keyword>
<accession>A0ABR9H6Z2</accession>
<protein>
    <recommendedName>
        <fullName evidence="3">Tyr recombinase domain-containing protein</fullName>
    </recommendedName>
</protein>
<evidence type="ECO:0000256" key="1">
    <source>
        <dbReference type="ARBA" id="ARBA00023172"/>
    </source>
</evidence>
<dbReference type="RefSeq" id="WP_192624444.1">
    <property type="nucleotide sequence ID" value="NZ_JADBGG010000027.1"/>
</dbReference>
<dbReference type="PROSITE" id="PS51898">
    <property type="entry name" value="TYR_RECOMBINASE"/>
    <property type="match status" value="1"/>
</dbReference>
<evidence type="ECO:0000256" key="2">
    <source>
        <dbReference type="SAM" id="Coils"/>
    </source>
</evidence>
<dbReference type="SUPFAM" id="SSF56349">
    <property type="entry name" value="DNA breaking-rejoining enzymes"/>
    <property type="match status" value="1"/>
</dbReference>
<evidence type="ECO:0000313" key="5">
    <source>
        <dbReference type="Proteomes" id="UP000639010"/>
    </source>
</evidence>
<reference evidence="4 5" key="1">
    <citation type="submission" date="2020-10" db="EMBL/GenBank/DDBJ databases">
        <title>Genomic Encyclopedia of Type Strains, Phase IV (KMG-IV): sequencing the most valuable type-strain genomes for metagenomic binning, comparative biology and taxonomic classification.</title>
        <authorList>
            <person name="Goeker M."/>
        </authorList>
    </citation>
    <scope>NUCLEOTIDE SEQUENCE [LARGE SCALE GENOMIC DNA]</scope>
    <source>
        <strain evidence="4 5">DSM 4194</strain>
    </source>
</reference>
<dbReference type="Proteomes" id="UP000639010">
    <property type="component" value="Unassembled WGS sequence"/>
</dbReference>
<name>A0ABR9H6Z2_9BACT</name>
<dbReference type="InterPro" id="IPR013762">
    <property type="entry name" value="Integrase-like_cat_sf"/>
</dbReference>
<evidence type="ECO:0000259" key="3">
    <source>
        <dbReference type="PROSITE" id="PS51898"/>
    </source>
</evidence>
<proteinExistence type="predicted"/>
<dbReference type="InterPro" id="IPR011010">
    <property type="entry name" value="DNA_brk_join_enz"/>
</dbReference>
<dbReference type="Gene3D" id="1.10.443.10">
    <property type="entry name" value="Intergrase catalytic core"/>
    <property type="match status" value="1"/>
</dbReference>
<evidence type="ECO:0000313" key="4">
    <source>
        <dbReference type="EMBL" id="MBE1426464.1"/>
    </source>
</evidence>
<sequence>MNRNYKLYTRLNDVFISDCISKTKEKKFIYYQKINSIAYVCWPNGRPCLPINMYLIDNSYLWTGNSAVTYASELSELIRYCARAGKGFNQIDDGDVYAFVDQLRSKSQVTDKHQRVRNDNTVRRILQRCLDFLNWYSNNLHHGSKPLLGERKDSPSVVCEKKKNPHNGRYYWSHRCAPEAHSTEPKIPIGLRVIEDIEDVIDRLGDPSAYPEPALRRFKNDTVFHQELLNYLYERRIFMIWMLKRTGLRPEELIRMPVKENQQAVAKQILTLPTLKRRKRIAPYRSFPITLKDGRVVLRYLSARKRWIEVCKGKFSEYKEQNSMFLSTEPGKCGANIGKTGLEKDFEKLSRLAGYKDKQACFSMFRHRFITYEVLSHLKQWENHHGNMVNEQDYRTILERVRKKTGHGNVDSLWHYIDIAREMDGAWGNIDRAVGRLHAAENLKLELEILKRDLRQINTNRLAAEQIVDMVSTRLTDIIRDARNSGLQTQSAD</sequence>
<organism evidence="4 5">
    <name type="scientific">Desulfomicrobium macestii</name>
    <dbReference type="NCBI Taxonomy" id="90731"/>
    <lineage>
        <taxon>Bacteria</taxon>
        <taxon>Pseudomonadati</taxon>
        <taxon>Thermodesulfobacteriota</taxon>
        <taxon>Desulfovibrionia</taxon>
        <taxon>Desulfovibrionales</taxon>
        <taxon>Desulfomicrobiaceae</taxon>
        <taxon>Desulfomicrobium</taxon>
    </lineage>
</organism>
<comment type="caution">
    <text evidence="4">The sequence shown here is derived from an EMBL/GenBank/DDBJ whole genome shotgun (WGS) entry which is preliminary data.</text>
</comment>
<keyword evidence="2" id="KW-0175">Coiled coil</keyword>